<evidence type="ECO:0000256" key="4">
    <source>
        <dbReference type="PROSITE-ProRule" id="PRU10141"/>
    </source>
</evidence>
<keyword evidence="8" id="KW-1185">Reference proteome</keyword>
<feature type="region of interest" description="Disordered" evidence="5">
    <location>
        <begin position="1"/>
        <end position="24"/>
    </location>
</feature>
<dbReference type="Gene3D" id="3.30.200.20">
    <property type="entry name" value="Phosphorylase Kinase, domain 1"/>
    <property type="match status" value="1"/>
</dbReference>
<dbReference type="Pfam" id="PF13432">
    <property type="entry name" value="TPR_16"/>
    <property type="match status" value="2"/>
</dbReference>
<organism evidence="7 8">
    <name type="scientific">Limnothrix redekei LRLZ20PSL1</name>
    <dbReference type="NCBI Taxonomy" id="3112953"/>
    <lineage>
        <taxon>Bacteria</taxon>
        <taxon>Bacillati</taxon>
        <taxon>Cyanobacteriota</taxon>
        <taxon>Cyanophyceae</taxon>
        <taxon>Pseudanabaenales</taxon>
        <taxon>Pseudanabaenaceae</taxon>
        <taxon>Limnothrix</taxon>
    </lineage>
</organism>
<dbReference type="PANTHER" id="PTHR44858">
    <property type="entry name" value="TETRATRICOPEPTIDE REPEAT PROTEIN 6"/>
    <property type="match status" value="1"/>
</dbReference>
<dbReference type="InterPro" id="IPR011009">
    <property type="entry name" value="Kinase-like_dom_sf"/>
</dbReference>
<dbReference type="PROSITE" id="PS00107">
    <property type="entry name" value="PROTEIN_KINASE_ATP"/>
    <property type="match status" value="1"/>
</dbReference>
<dbReference type="Proteomes" id="UP001604335">
    <property type="component" value="Unassembled WGS sequence"/>
</dbReference>
<dbReference type="Gene3D" id="1.10.510.10">
    <property type="entry name" value="Transferase(Phosphotransferase) domain 1"/>
    <property type="match status" value="1"/>
</dbReference>
<evidence type="ECO:0000313" key="8">
    <source>
        <dbReference type="Proteomes" id="UP001604335"/>
    </source>
</evidence>
<dbReference type="InterPro" id="IPR050498">
    <property type="entry name" value="Ycf3"/>
</dbReference>
<keyword evidence="4" id="KW-0547">Nucleotide-binding</keyword>
<comment type="caution">
    <text evidence="7">The sequence shown here is derived from an EMBL/GenBank/DDBJ whole genome shotgun (WGS) entry which is preliminary data.</text>
</comment>
<evidence type="ECO:0000313" key="7">
    <source>
        <dbReference type="EMBL" id="MFG3819016.1"/>
    </source>
</evidence>
<dbReference type="SUPFAM" id="SSF48452">
    <property type="entry name" value="TPR-like"/>
    <property type="match status" value="2"/>
</dbReference>
<dbReference type="Gene3D" id="1.25.40.10">
    <property type="entry name" value="Tetratricopeptide repeat domain"/>
    <property type="match status" value="3"/>
</dbReference>
<dbReference type="SMART" id="SM00028">
    <property type="entry name" value="TPR"/>
    <property type="match status" value="7"/>
</dbReference>
<dbReference type="SUPFAM" id="SSF56112">
    <property type="entry name" value="Protein kinase-like (PK-like)"/>
    <property type="match status" value="1"/>
</dbReference>
<accession>A0ABW7CGR2</accession>
<evidence type="ECO:0000256" key="5">
    <source>
        <dbReference type="SAM" id="MobiDB-lite"/>
    </source>
</evidence>
<dbReference type="RefSeq" id="WP_393014683.1">
    <property type="nucleotide sequence ID" value="NZ_JAZAQF010000086.1"/>
</dbReference>
<keyword evidence="4" id="KW-0067">ATP-binding</keyword>
<dbReference type="Pfam" id="PF00069">
    <property type="entry name" value="Pkinase"/>
    <property type="match status" value="1"/>
</dbReference>
<reference evidence="8" key="1">
    <citation type="journal article" date="2024" name="Algal Res.">
        <title>Biochemical, toxicological and genomic investigation of a high-biomass producing Limnothrix strain isolated from Italian shallow drinking water reservoir.</title>
        <authorList>
            <person name="Simonazzi M."/>
            <person name="Shishido T.K."/>
            <person name="Delbaje E."/>
            <person name="Wahlsten M."/>
            <person name="Fewer D.P."/>
            <person name="Sivonen K."/>
            <person name="Pezzolesi L."/>
            <person name="Pistocchi R."/>
        </authorList>
    </citation>
    <scope>NUCLEOTIDE SEQUENCE [LARGE SCALE GENOMIC DNA]</scope>
    <source>
        <strain evidence="8">LRLZ20PSL1</strain>
    </source>
</reference>
<gene>
    <name evidence="7" type="ORF">VPK24_15345</name>
</gene>
<dbReference type="EMBL" id="JAZAQF010000086">
    <property type="protein sequence ID" value="MFG3819016.1"/>
    <property type="molecule type" value="Genomic_DNA"/>
</dbReference>
<name>A0ABW7CGR2_9CYAN</name>
<dbReference type="InterPro" id="IPR017441">
    <property type="entry name" value="Protein_kinase_ATP_BS"/>
</dbReference>
<evidence type="ECO:0000256" key="2">
    <source>
        <dbReference type="ARBA" id="ARBA00022803"/>
    </source>
</evidence>
<feature type="domain" description="Protein kinase" evidence="6">
    <location>
        <begin position="36"/>
        <end position="299"/>
    </location>
</feature>
<proteinExistence type="predicted"/>
<feature type="repeat" description="TPR" evidence="3">
    <location>
        <begin position="557"/>
        <end position="590"/>
    </location>
</feature>
<dbReference type="CDD" id="cd14014">
    <property type="entry name" value="STKc_PknB_like"/>
    <property type="match status" value="1"/>
</dbReference>
<dbReference type="PANTHER" id="PTHR44858:SF1">
    <property type="entry name" value="UDP-N-ACETYLGLUCOSAMINE--PEPTIDE N-ACETYLGLUCOSAMINYLTRANSFERASE SPINDLY-RELATED"/>
    <property type="match status" value="1"/>
</dbReference>
<sequence>MAPNTPPSPPPPGDRPPKPSLGKDPITIGQLLDKRYRILQVLGSGAFGKTYLAADLRRPGYPQCVVKQLRLLRPNPTAAKNAHRLFQREAEMLQRLGTHPQIPRLLAFFEENEQFYLVKEFAPGHPLSRELVVGEPLPEQRVISMVAEILEILSFVHGNRVIHRDIKPANLIRRSADGRLVLIDFGSVKEILQTDGESAAARTIAAGTPAYMPIEQFYGNPQFNSDIYAVGAIAIQALGGFSSEELQALRGSQEPVSGRLNWRASISVSTAFGTVLDKMVHPSYQQRYASAEEVLMDLLPLMGGNGGESITTAAEEELGNPIPWADWWRRWWPWGLGLLGTVVGLATLWQSGLPQLAIAQMILSRWSQVPTGLVMNPNASPSDLVGVARVLEGKKPASDRTWDYNKAIHDATQALVWSASSSAYFLRGVAYYNSGNWNAALADLNQALQLEASDAIARTYLAATQDRLGDLQSALASYDRAIKDNDSLSAAYLGRGFVRLQLSDAKGAIADFDKVLSQQSSWSAAYRGRALAKMLAGDSEGAITDSSQAIRLDPNNARAYQVRGRTHFASGNLPSALADLTVAIRLDSKDPESYYYRALTRQALGEPQGTLSDLNQAIALDDRYAMAYQQRGLVQVGLGNRAPAAADFRQAAKLCLDRGQLDCYDAARRELEKLQAMP</sequence>
<dbReference type="SMART" id="SM00220">
    <property type="entry name" value="S_TKc"/>
    <property type="match status" value="1"/>
</dbReference>
<evidence type="ECO:0000256" key="1">
    <source>
        <dbReference type="ARBA" id="ARBA00022737"/>
    </source>
</evidence>
<dbReference type="InterPro" id="IPR011990">
    <property type="entry name" value="TPR-like_helical_dom_sf"/>
</dbReference>
<feature type="compositionally biased region" description="Pro residues" evidence="5">
    <location>
        <begin position="1"/>
        <end position="14"/>
    </location>
</feature>
<keyword evidence="1" id="KW-0677">Repeat</keyword>
<feature type="repeat" description="TPR" evidence="3">
    <location>
        <begin position="421"/>
        <end position="454"/>
    </location>
</feature>
<protein>
    <submittedName>
        <fullName evidence="7">Tetratricopeptide repeat protein</fullName>
    </submittedName>
</protein>
<dbReference type="PROSITE" id="PS50011">
    <property type="entry name" value="PROTEIN_KINASE_DOM"/>
    <property type="match status" value="1"/>
</dbReference>
<feature type="repeat" description="TPR" evidence="3">
    <location>
        <begin position="523"/>
        <end position="556"/>
    </location>
</feature>
<dbReference type="InterPro" id="IPR019734">
    <property type="entry name" value="TPR_rpt"/>
</dbReference>
<feature type="binding site" evidence="4">
    <location>
        <position position="67"/>
    </location>
    <ligand>
        <name>ATP</name>
        <dbReference type="ChEBI" id="CHEBI:30616"/>
    </ligand>
</feature>
<dbReference type="PROSITE" id="PS50005">
    <property type="entry name" value="TPR"/>
    <property type="match status" value="3"/>
</dbReference>
<dbReference type="InterPro" id="IPR000719">
    <property type="entry name" value="Prot_kinase_dom"/>
</dbReference>
<evidence type="ECO:0000256" key="3">
    <source>
        <dbReference type="PROSITE-ProRule" id="PRU00339"/>
    </source>
</evidence>
<keyword evidence="2 3" id="KW-0802">TPR repeat</keyword>
<evidence type="ECO:0000259" key="6">
    <source>
        <dbReference type="PROSITE" id="PS50011"/>
    </source>
</evidence>